<evidence type="ECO:0000256" key="4">
    <source>
        <dbReference type="ARBA" id="ARBA00023136"/>
    </source>
</evidence>
<comment type="caution">
    <text evidence="6">The sequence shown here is derived from an EMBL/GenBank/DDBJ whole genome shotgun (WGS) entry which is preliminary data.</text>
</comment>
<feature type="transmembrane region" description="Helical" evidence="5">
    <location>
        <begin position="91"/>
        <end position="107"/>
    </location>
</feature>
<keyword evidence="5" id="KW-0967">Endosome</keyword>
<evidence type="ECO:0000256" key="1">
    <source>
        <dbReference type="ARBA" id="ARBA00004141"/>
    </source>
</evidence>
<evidence type="ECO:0000256" key="3">
    <source>
        <dbReference type="ARBA" id="ARBA00022989"/>
    </source>
</evidence>
<dbReference type="Pfam" id="PF05653">
    <property type="entry name" value="Mg_trans_NIPA"/>
    <property type="match status" value="2"/>
</dbReference>
<comment type="function">
    <text evidence="5">Acts as a Mg(2+) transporter. Can also transport other divalent cations such as Fe(2+), Sr(2+), Ba(2+), Mn(2+) and Co(2+) but to a much less extent than Mg(2+).</text>
</comment>
<keyword evidence="5" id="KW-0813">Transport</keyword>
<comment type="subcellular location">
    <subcellularLocation>
        <location evidence="5">Cell membrane</location>
        <topology evidence="5">Multi-pass membrane protein</topology>
    </subcellularLocation>
    <subcellularLocation>
        <location evidence="5">Early endosome</location>
    </subcellularLocation>
    <subcellularLocation>
        <location evidence="1">Membrane</location>
        <topology evidence="1">Multi-pass membrane protein</topology>
    </subcellularLocation>
</comment>
<sequence length="196" mass="21534">MFETNLIGFGLAMGSNVFIGSSFIIKKKGLQRHGFRYHSASCTGEHDISSVDQIWEPATQPAFLLYIASAVVVVLVLVLCCEPHYGQTDIMVYIGVCSIVGSLTVSYEHQSSRYSYKTHAGGLESGHPLPVLDICHGFNFLYIHSIDLPKQDLSRDLLLCAGFGHIQPCHGLSNLLCHVHVAYNICECHNVQGLGR</sequence>
<keyword evidence="5" id="KW-0460">Magnesium</keyword>
<keyword evidence="7" id="KW-1185">Reference proteome</keyword>
<gene>
    <name evidence="6" type="ORF">SASPL_104277</name>
</gene>
<evidence type="ECO:0000313" key="7">
    <source>
        <dbReference type="Proteomes" id="UP000298416"/>
    </source>
</evidence>
<comment type="caution">
    <text evidence="5">Lacks conserved residue(s) required for the propagation of feature annotation.</text>
</comment>
<dbReference type="EMBL" id="PNBA02000002">
    <property type="protein sequence ID" value="KAG6432693.1"/>
    <property type="molecule type" value="Genomic_DNA"/>
</dbReference>
<keyword evidence="5" id="KW-1003">Cell membrane</keyword>
<evidence type="ECO:0000256" key="5">
    <source>
        <dbReference type="RuleBase" id="RU363078"/>
    </source>
</evidence>
<keyword evidence="2 5" id="KW-0812">Transmembrane</keyword>
<dbReference type="AlphaFoldDB" id="A0A8X8YN99"/>
<dbReference type="GO" id="GO:0015095">
    <property type="term" value="F:magnesium ion transmembrane transporter activity"/>
    <property type="evidence" value="ECO:0007669"/>
    <property type="project" value="UniProtKB-UniRule"/>
</dbReference>
<reference evidence="6" key="1">
    <citation type="submission" date="2018-01" db="EMBL/GenBank/DDBJ databases">
        <authorList>
            <person name="Mao J.F."/>
        </authorList>
    </citation>
    <scope>NUCLEOTIDE SEQUENCE</scope>
    <source>
        <strain evidence="6">Huo1</strain>
        <tissue evidence="6">Leaf</tissue>
    </source>
</reference>
<dbReference type="InterPro" id="IPR008521">
    <property type="entry name" value="Mg_trans_NIPA"/>
</dbReference>
<accession>A0A8X8YN99</accession>
<comment type="subunit">
    <text evidence="5">Homodimer.</text>
</comment>
<name>A0A8X8YN99_SALSN</name>
<keyword evidence="5" id="KW-0406">Ion transport</keyword>
<feature type="transmembrane region" description="Helical" evidence="5">
    <location>
        <begin position="63"/>
        <end position="85"/>
    </location>
</feature>
<evidence type="ECO:0000256" key="2">
    <source>
        <dbReference type="ARBA" id="ARBA00022692"/>
    </source>
</evidence>
<keyword evidence="3 5" id="KW-1133">Transmembrane helix</keyword>
<dbReference type="PANTHER" id="PTHR12570:SF25">
    <property type="entry name" value="MAGNESIUM TRANSPORTER-RELATED"/>
    <property type="match status" value="1"/>
</dbReference>
<dbReference type="GO" id="GO:0005886">
    <property type="term" value="C:plasma membrane"/>
    <property type="evidence" value="ECO:0007669"/>
    <property type="project" value="UniProtKB-SubCell"/>
</dbReference>
<dbReference type="GO" id="GO:0005769">
    <property type="term" value="C:early endosome"/>
    <property type="evidence" value="ECO:0007669"/>
    <property type="project" value="UniProtKB-SubCell"/>
</dbReference>
<evidence type="ECO:0000313" key="6">
    <source>
        <dbReference type="EMBL" id="KAG6432693.1"/>
    </source>
</evidence>
<organism evidence="6">
    <name type="scientific">Salvia splendens</name>
    <name type="common">Scarlet sage</name>
    <dbReference type="NCBI Taxonomy" id="180675"/>
    <lineage>
        <taxon>Eukaryota</taxon>
        <taxon>Viridiplantae</taxon>
        <taxon>Streptophyta</taxon>
        <taxon>Embryophyta</taxon>
        <taxon>Tracheophyta</taxon>
        <taxon>Spermatophyta</taxon>
        <taxon>Magnoliopsida</taxon>
        <taxon>eudicotyledons</taxon>
        <taxon>Gunneridae</taxon>
        <taxon>Pentapetalae</taxon>
        <taxon>asterids</taxon>
        <taxon>lamiids</taxon>
        <taxon>Lamiales</taxon>
        <taxon>Lamiaceae</taxon>
        <taxon>Nepetoideae</taxon>
        <taxon>Mentheae</taxon>
        <taxon>Salviinae</taxon>
        <taxon>Salvia</taxon>
        <taxon>Salvia subgen. Calosphace</taxon>
        <taxon>core Calosphace</taxon>
    </lineage>
</organism>
<protein>
    <recommendedName>
        <fullName evidence="5">Probable magnesium transporter</fullName>
    </recommendedName>
</protein>
<dbReference type="Proteomes" id="UP000298416">
    <property type="component" value="Unassembled WGS sequence"/>
</dbReference>
<dbReference type="PANTHER" id="PTHR12570">
    <property type="match status" value="1"/>
</dbReference>
<proteinExistence type="inferred from homology"/>
<feature type="transmembrane region" description="Helical" evidence="5">
    <location>
        <begin position="6"/>
        <end position="25"/>
    </location>
</feature>
<keyword evidence="4 5" id="KW-0472">Membrane</keyword>
<comment type="similarity">
    <text evidence="5">Belongs to the NIPA (TC 2.A.7) family.</text>
</comment>
<reference evidence="6" key="2">
    <citation type="submission" date="2020-08" db="EMBL/GenBank/DDBJ databases">
        <title>Plant Genome Project.</title>
        <authorList>
            <person name="Zhang R.-G."/>
        </authorList>
    </citation>
    <scope>NUCLEOTIDE SEQUENCE</scope>
    <source>
        <strain evidence="6">Huo1</strain>
        <tissue evidence="6">Leaf</tissue>
    </source>
</reference>